<dbReference type="RefSeq" id="XP_003235851.2">
    <property type="nucleotide sequence ID" value="XM_003235803.2"/>
</dbReference>
<accession>F2SLJ0</accession>
<evidence type="ECO:0000313" key="1">
    <source>
        <dbReference type="EMBL" id="EGD86646.2"/>
    </source>
</evidence>
<dbReference type="EMBL" id="GG700650">
    <property type="protein sequence ID" value="EGD86646.2"/>
    <property type="molecule type" value="Genomic_DNA"/>
</dbReference>
<dbReference type="GO" id="GO:0006409">
    <property type="term" value="P:tRNA export from nucleus"/>
    <property type="evidence" value="ECO:0007669"/>
    <property type="project" value="TreeGrafter"/>
</dbReference>
<dbReference type="InterPro" id="IPR051177">
    <property type="entry name" value="CIK-Related_Protein"/>
</dbReference>
<dbReference type="AlphaFoldDB" id="F2SLJ0"/>
<organism evidence="1 2">
    <name type="scientific">Trichophyton rubrum (strain ATCC MYA-4607 / CBS 118892)</name>
    <name type="common">Athlete's foot fungus</name>
    <dbReference type="NCBI Taxonomy" id="559305"/>
    <lineage>
        <taxon>Eukaryota</taxon>
        <taxon>Fungi</taxon>
        <taxon>Dikarya</taxon>
        <taxon>Ascomycota</taxon>
        <taxon>Pezizomycotina</taxon>
        <taxon>Eurotiomycetes</taxon>
        <taxon>Eurotiomycetidae</taxon>
        <taxon>Onygenales</taxon>
        <taxon>Arthrodermataceae</taxon>
        <taxon>Trichophyton</taxon>
    </lineage>
</organism>
<reference evidence="2" key="1">
    <citation type="journal article" date="2012" name="MBio">
        <title>Comparative genome analysis of Trichophyton rubrum and related dermatophytes reveals candidate genes involved in infection.</title>
        <authorList>
            <person name="Martinez D.A."/>
            <person name="Oliver B.G."/>
            <person name="Graeser Y."/>
            <person name="Goldberg J.M."/>
            <person name="Li W."/>
            <person name="Martinez-Rossi N.M."/>
            <person name="Monod M."/>
            <person name="Shelest E."/>
            <person name="Barton R.C."/>
            <person name="Birch E."/>
            <person name="Brakhage A.A."/>
            <person name="Chen Z."/>
            <person name="Gurr S.J."/>
            <person name="Heiman D."/>
            <person name="Heitman J."/>
            <person name="Kosti I."/>
            <person name="Rossi A."/>
            <person name="Saif S."/>
            <person name="Samalova M."/>
            <person name="Saunders C.W."/>
            <person name="Shea T."/>
            <person name="Summerbell R.C."/>
            <person name="Xu J."/>
            <person name="Young S."/>
            <person name="Zeng Q."/>
            <person name="Birren B.W."/>
            <person name="Cuomo C.A."/>
            <person name="White T.C."/>
        </authorList>
    </citation>
    <scope>NUCLEOTIDE SEQUENCE [LARGE SCALE GENOMIC DNA]</scope>
    <source>
        <strain evidence="2">ATCC MYA-4607 / CBS 118892</strain>
    </source>
</reference>
<dbReference type="VEuPathDB" id="FungiDB:TERG_02903"/>
<name>F2SLJ0_TRIRC</name>
<dbReference type="STRING" id="559305.F2SLJ0"/>
<protein>
    <submittedName>
        <fullName evidence="1">Uncharacterized protein</fullName>
    </submittedName>
</protein>
<dbReference type="PANTHER" id="PTHR12984:SF3">
    <property type="entry name" value="N-TERMINAL KINASE-LIKE PROTEIN"/>
    <property type="match status" value="1"/>
</dbReference>
<dbReference type="GeneID" id="10378223"/>
<keyword evidence="2" id="KW-1185">Reference proteome</keyword>
<dbReference type="SUPFAM" id="SSF48371">
    <property type="entry name" value="ARM repeat"/>
    <property type="match status" value="1"/>
</dbReference>
<dbReference type="PANTHER" id="PTHR12984">
    <property type="entry name" value="SCY1-RELATED S/T PROTEIN KINASE-LIKE"/>
    <property type="match status" value="1"/>
</dbReference>
<sequence>MKVLPELLKSVEFGGGGPKVLSTILKVGTKLSDDEYSQKLTPVLVRLFANPDRAIRVCLLDNLPLMIDRLPQRTVNDKIFPQMVTGFTDLAPVVREQTVKAVLAIIGKLSDRTINGELVRYLAKTANDEQPGIRTNTTICLGKIAKNLSASVS</sequence>
<dbReference type="Gene3D" id="1.25.10.10">
    <property type="entry name" value="Leucine-rich Repeat Variant"/>
    <property type="match status" value="1"/>
</dbReference>
<dbReference type="InParanoid" id="F2SLJ0"/>
<dbReference type="InterPro" id="IPR016024">
    <property type="entry name" value="ARM-type_fold"/>
</dbReference>
<dbReference type="Proteomes" id="UP000008864">
    <property type="component" value="Unassembled WGS sequence"/>
</dbReference>
<dbReference type="GO" id="GO:0005737">
    <property type="term" value="C:cytoplasm"/>
    <property type="evidence" value="ECO:0007669"/>
    <property type="project" value="TreeGrafter"/>
</dbReference>
<dbReference type="InterPro" id="IPR011989">
    <property type="entry name" value="ARM-like"/>
</dbReference>
<dbReference type="HOGENOM" id="CLU_1714625_0_0_1"/>
<gene>
    <name evidence="1" type="ORF">TERG_02903</name>
</gene>
<dbReference type="OrthoDB" id="447103at2759"/>
<dbReference type="eggNOG" id="KOG1243">
    <property type="taxonomic scope" value="Eukaryota"/>
</dbReference>
<evidence type="ECO:0000313" key="2">
    <source>
        <dbReference type="Proteomes" id="UP000008864"/>
    </source>
</evidence>
<proteinExistence type="predicted"/>